<dbReference type="AlphaFoldDB" id="A0A318S823"/>
<feature type="signal peptide" evidence="1">
    <location>
        <begin position="1"/>
        <end position="17"/>
    </location>
</feature>
<dbReference type="EMBL" id="QJSX01000006">
    <property type="protein sequence ID" value="PYE54164.1"/>
    <property type="molecule type" value="Genomic_DNA"/>
</dbReference>
<feature type="chain" id="PRO_5016378448" evidence="1">
    <location>
        <begin position="18"/>
        <end position="184"/>
    </location>
</feature>
<organism evidence="2 3">
    <name type="scientific">Deinococcus yavapaiensis KR-236</name>
    <dbReference type="NCBI Taxonomy" id="694435"/>
    <lineage>
        <taxon>Bacteria</taxon>
        <taxon>Thermotogati</taxon>
        <taxon>Deinococcota</taxon>
        <taxon>Deinococci</taxon>
        <taxon>Deinococcales</taxon>
        <taxon>Deinococcaceae</taxon>
        <taxon>Deinococcus</taxon>
    </lineage>
</organism>
<evidence type="ECO:0000313" key="2">
    <source>
        <dbReference type="EMBL" id="PYE54164.1"/>
    </source>
</evidence>
<keyword evidence="1" id="KW-0732">Signal</keyword>
<gene>
    <name evidence="2" type="ORF">DES52_106129</name>
</gene>
<sequence>MLLCAVVLLGCAPSATVASQSPLQATPLQGGQTWSVEGTFQSQVVKMSVSLDGLGSYVFPQPNGEEPYSNLDNVRYRELFKDEAGRFTPHPYVGFDPSQRVIRFMWAWPTVRAPGSGFRMTERFECRITQYVSTDKRLAGTLRLHVPKILPSGEVARDTWTASGRWVDGGAWQDVGSCTATVSG</sequence>
<proteinExistence type="predicted"/>
<evidence type="ECO:0000256" key="1">
    <source>
        <dbReference type="SAM" id="SignalP"/>
    </source>
</evidence>
<dbReference type="Proteomes" id="UP000248326">
    <property type="component" value="Unassembled WGS sequence"/>
</dbReference>
<comment type="caution">
    <text evidence="2">The sequence shown here is derived from an EMBL/GenBank/DDBJ whole genome shotgun (WGS) entry which is preliminary data.</text>
</comment>
<accession>A0A318S823</accession>
<protein>
    <submittedName>
        <fullName evidence="2">Uncharacterized protein</fullName>
    </submittedName>
</protein>
<reference evidence="2 3" key="1">
    <citation type="submission" date="2018-06" db="EMBL/GenBank/DDBJ databases">
        <title>Genomic Encyclopedia of Type Strains, Phase IV (KMG-IV): sequencing the most valuable type-strain genomes for metagenomic binning, comparative biology and taxonomic classification.</title>
        <authorList>
            <person name="Goeker M."/>
        </authorList>
    </citation>
    <scope>NUCLEOTIDE SEQUENCE [LARGE SCALE GENOMIC DNA]</scope>
    <source>
        <strain evidence="2 3">DSM 18048</strain>
    </source>
</reference>
<keyword evidence="3" id="KW-1185">Reference proteome</keyword>
<name>A0A318S823_9DEIO</name>
<evidence type="ECO:0000313" key="3">
    <source>
        <dbReference type="Proteomes" id="UP000248326"/>
    </source>
</evidence>